<keyword evidence="4 5" id="KW-0067">ATP-binding</keyword>
<dbReference type="CDD" id="cd14014">
    <property type="entry name" value="STKc_PknB_like"/>
    <property type="match status" value="1"/>
</dbReference>
<dbReference type="KEGG" id="mpsy:CEK71_07755"/>
<dbReference type="SUPFAM" id="SSF56112">
    <property type="entry name" value="Protein kinase-like (PK-like)"/>
    <property type="match status" value="1"/>
</dbReference>
<dbReference type="PROSITE" id="PS50011">
    <property type="entry name" value="PROTEIN_KINASE_DOM"/>
    <property type="match status" value="1"/>
</dbReference>
<dbReference type="Proteomes" id="UP000197019">
    <property type="component" value="Chromosome"/>
</dbReference>
<dbReference type="InterPro" id="IPR017441">
    <property type="entry name" value="Protein_kinase_ATP_BS"/>
</dbReference>
<dbReference type="Gene3D" id="1.10.510.10">
    <property type="entry name" value="Transferase(Phosphotransferase) domain 1"/>
    <property type="match status" value="1"/>
</dbReference>
<evidence type="ECO:0000313" key="9">
    <source>
        <dbReference type="Proteomes" id="UP000197019"/>
    </source>
</evidence>
<dbReference type="SMART" id="SM00220">
    <property type="entry name" value="S_TKc"/>
    <property type="match status" value="1"/>
</dbReference>
<evidence type="ECO:0000256" key="2">
    <source>
        <dbReference type="ARBA" id="ARBA00022741"/>
    </source>
</evidence>
<organism evidence="8 9">
    <name type="scientific">Methylovulum psychrotolerans</name>
    <dbReference type="NCBI Taxonomy" id="1704499"/>
    <lineage>
        <taxon>Bacteria</taxon>
        <taxon>Pseudomonadati</taxon>
        <taxon>Pseudomonadota</taxon>
        <taxon>Gammaproteobacteria</taxon>
        <taxon>Methylococcales</taxon>
        <taxon>Methylococcaceae</taxon>
        <taxon>Methylovulum</taxon>
    </lineage>
</organism>
<name>A0A1Z4BXL3_9GAMM</name>
<dbReference type="GO" id="GO:0004674">
    <property type="term" value="F:protein serine/threonine kinase activity"/>
    <property type="evidence" value="ECO:0007669"/>
    <property type="project" value="TreeGrafter"/>
</dbReference>
<evidence type="ECO:0000259" key="7">
    <source>
        <dbReference type="PROSITE" id="PS50011"/>
    </source>
</evidence>
<feature type="domain" description="Protein kinase" evidence="7">
    <location>
        <begin position="49"/>
        <end position="331"/>
    </location>
</feature>
<evidence type="ECO:0000256" key="4">
    <source>
        <dbReference type="ARBA" id="ARBA00022840"/>
    </source>
</evidence>
<proteinExistence type="predicted"/>
<dbReference type="InterPro" id="IPR000719">
    <property type="entry name" value="Prot_kinase_dom"/>
</dbReference>
<feature type="binding site" evidence="5">
    <location>
        <position position="78"/>
    </location>
    <ligand>
        <name>ATP</name>
        <dbReference type="ChEBI" id="CHEBI:30616"/>
    </ligand>
</feature>
<evidence type="ECO:0000256" key="3">
    <source>
        <dbReference type="ARBA" id="ARBA00022777"/>
    </source>
</evidence>
<dbReference type="EMBL" id="CP022129">
    <property type="protein sequence ID" value="ASF45983.1"/>
    <property type="molecule type" value="Genomic_DNA"/>
</dbReference>
<dbReference type="InterPro" id="IPR011009">
    <property type="entry name" value="Kinase-like_dom_sf"/>
</dbReference>
<dbReference type="Pfam" id="PF00069">
    <property type="entry name" value="Pkinase"/>
    <property type="match status" value="1"/>
</dbReference>
<feature type="region of interest" description="Disordered" evidence="6">
    <location>
        <begin position="462"/>
        <end position="481"/>
    </location>
</feature>
<evidence type="ECO:0000256" key="5">
    <source>
        <dbReference type="PROSITE-ProRule" id="PRU10141"/>
    </source>
</evidence>
<protein>
    <recommendedName>
        <fullName evidence="7">Protein kinase domain-containing protein</fullName>
    </recommendedName>
</protein>
<keyword evidence="1" id="KW-0808">Transferase</keyword>
<evidence type="ECO:0000313" key="8">
    <source>
        <dbReference type="EMBL" id="ASF45983.1"/>
    </source>
</evidence>
<keyword evidence="9" id="KW-1185">Reference proteome</keyword>
<evidence type="ECO:0000256" key="1">
    <source>
        <dbReference type="ARBA" id="ARBA00022679"/>
    </source>
</evidence>
<keyword evidence="3" id="KW-0418">Kinase</keyword>
<dbReference type="Gene3D" id="3.30.200.20">
    <property type="entry name" value="Phosphorylase Kinase, domain 1"/>
    <property type="match status" value="1"/>
</dbReference>
<dbReference type="InterPro" id="IPR008271">
    <property type="entry name" value="Ser/Thr_kinase_AS"/>
</dbReference>
<keyword evidence="2 5" id="KW-0547">Nucleotide-binding</keyword>
<gene>
    <name evidence="8" type="ORF">CEK71_07755</name>
</gene>
<dbReference type="RefSeq" id="WP_088618857.1">
    <property type="nucleotide sequence ID" value="NZ_CP022129.1"/>
</dbReference>
<dbReference type="GO" id="GO:0005524">
    <property type="term" value="F:ATP binding"/>
    <property type="evidence" value="ECO:0007669"/>
    <property type="project" value="UniProtKB-UniRule"/>
</dbReference>
<dbReference type="AlphaFoldDB" id="A0A1Z4BXL3"/>
<dbReference type="PROSITE" id="PS00107">
    <property type="entry name" value="PROTEIN_KINASE_ATP"/>
    <property type="match status" value="1"/>
</dbReference>
<sequence length="543" mass="59947">MVIKDLDDLCMGCMSINKTASVCPECGFDKNTPPSAFVLPYQTILNKKFLIGRVLGKGGFGITYLAWDLVLQTAVAIKEYMPSTLVGRENKRLAIVAHSPEDQTEFEYGLKQFLQEARTLAQFSHANVVRVREFFPANNTAYLVMDYYRGVSLQQFLQQKNQKLTEEEALKIMLPVLNGLGQVHKKGFLHRDIKPDNIYLVDKEHPVLLDFGAARSAFSQKSLSLSVILTPGFAPFEQYLSRSHFTPSTDIYSVAATIYYMVSGVKPHEATARLQNDPMKHLEVLEPGLSPQFTKSIMLALEVYPEKRPQTIEEFEKQLTEKAAAPPPPFVMPHAPAYKPAHKAAPPPPSSLESAGLQLDLAPLDNTYQGAGSGKYETYYCPHCQTKNLIREGKTFADVKCIKCRRSPNEKTKKRLPLVTSLKIGAVILVLLVAYRFITSEVLTNPTVQSLVGPLLSDSGGNSPAPYYNPPETVRPSAPPTRVGQLLPPVEGLPRVAPQFAITACEGKSVHDKCVANSPRRTLAGICEEVRGRLACIPSGPDH</sequence>
<dbReference type="PANTHER" id="PTHR43289">
    <property type="entry name" value="MITOGEN-ACTIVATED PROTEIN KINASE KINASE KINASE 20-RELATED"/>
    <property type="match status" value="1"/>
</dbReference>
<reference evidence="8 9" key="1">
    <citation type="submission" date="2017-06" db="EMBL/GenBank/DDBJ databases">
        <title>Genome Sequencing of the methanotroph Methylovulum psychrotolerants str. HV10-M2 isolated from a high-altitude environment.</title>
        <authorList>
            <person name="Mateos-Rivera A."/>
        </authorList>
    </citation>
    <scope>NUCLEOTIDE SEQUENCE [LARGE SCALE GENOMIC DNA]</scope>
    <source>
        <strain evidence="8 9">HV10_M2</strain>
    </source>
</reference>
<dbReference type="PROSITE" id="PS00108">
    <property type="entry name" value="PROTEIN_KINASE_ST"/>
    <property type="match status" value="1"/>
</dbReference>
<dbReference type="OrthoDB" id="9801841at2"/>
<evidence type="ECO:0000256" key="6">
    <source>
        <dbReference type="SAM" id="MobiDB-lite"/>
    </source>
</evidence>
<accession>A0A1Z4BXL3</accession>
<dbReference type="PANTHER" id="PTHR43289:SF34">
    <property type="entry name" value="SERINE_THREONINE-PROTEIN KINASE YBDM-RELATED"/>
    <property type="match status" value="1"/>
</dbReference>